<dbReference type="InterPro" id="IPR045116">
    <property type="entry name" value="Clp1/Grc3"/>
</dbReference>
<feature type="domain" description="Clp1 P-loop" evidence="3">
    <location>
        <begin position="85"/>
        <end position="188"/>
    </location>
</feature>
<evidence type="ECO:0000313" key="4">
    <source>
        <dbReference type="EMBL" id="OXU21793.1"/>
    </source>
</evidence>
<dbReference type="InterPro" id="IPR032319">
    <property type="entry name" value="CLP1_P"/>
</dbReference>
<dbReference type="Pfam" id="PF16575">
    <property type="entry name" value="CLP1_P"/>
    <property type="match status" value="1"/>
</dbReference>
<dbReference type="Gene3D" id="3.40.50.300">
    <property type="entry name" value="P-loop containing nucleotide triphosphate hydrolases"/>
    <property type="match status" value="2"/>
</dbReference>
<dbReference type="GO" id="GO:0005524">
    <property type="term" value="F:ATP binding"/>
    <property type="evidence" value="ECO:0007669"/>
    <property type="project" value="UniProtKB-KW"/>
</dbReference>
<comment type="caution">
    <text evidence="4">The sequence shown here is derived from an EMBL/GenBank/DDBJ whole genome shotgun (WGS) entry which is preliminary data.</text>
</comment>
<evidence type="ECO:0000256" key="2">
    <source>
        <dbReference type="ARBA" id="ARBA00022840"/>
    </source>
</evidence>
<sequence>MSKNSKQFKLLPKSELRFKLKAESEKVTLEVVGKVYASINRETRMERYLYCHTAMDALKDHAQETETRGPVCMIAGSPGVGKTTLLVTTLADVCLRRLEADRKTKVSGTIINTCGLSLTLTLMHVAQAFKMDAIVVLGEGGIYHQLKKEMPEEVKVIHLPDVNGDAEDRDELQKYKIKSRVVKQYFNGIPRKMLYPYRLTKMKAEDCTKLFEVDPRSNLHYHLRFHRHTGY</sequence>
<dbReference type="GO" id="GO:0051731">
    <property type="term" value="F:polynucleotide 5'-hydroxyl-kinase activity"/>
    <property type="evidence" value="ECO:0007669"/>
    <property type="project" value="InterPro"/>
</dbReference>
<reference evidence="4 5" key="1">
    <citation type="journal article" date="2017" name="Curr. Biol.">
        <title>The Evolution of Venom by Co-option of Single-Copy Genes.</title>
        <authorList>
            <person name="Martinson E.O."/>
            <person name="Mrinalini"/>
            <person name="Kelkar Y.D."/>
            <person name="Chang C.H."/>
            <person name="Werren J.H."/>
        </authorList>
    </citation>
    <scope>NUCLEOTIDE SEQUENCE [LARGE SCALE GENOMIC DNA]</scope>
    <source>
        <strain evidence="4 5">Alberta</strain>
        <tissue evidence="4">Whole body</tissue>
    </source>
</reference>
<name>A0A232ETW2_9HYME</name>
<accession>A0A232ETW2</accession>
<organism evidence="4 5">
    <name type="scientific">Trichomalopsis sarcophagae</name>
    <dbReference type="NCBI Taxonomy" id="543379"/>
    <lineage>
        <taxon>Eukaryota</taxon>
        <taxon>Metazoa</taxon>
        <taxon>Ecdysozoa</taxon>
        <taxon>Arthropoda</taxon>
        <taxon>Hexapoda</taxon>
        <taxon>Insecta</taxon>
        <taxon>Pterygota</taxon>
        <taxon>Neoptera</taxon>
        <taxon>Endopterygota</taxon>
        <taxon>Hymenoptera</taxon>
        <taxon>Apocrita</taxon>
        <taxon>Proctotrupomorpha</taxon>
        <taxon>Chalcidoidea</taxon>
        <taxon>Pteromalidae</taxon>
        <taxon>Pteromalinae</taxon>
        <taxon>Trichomalopsis</taxon>
    </lineage>
</organism>
<keyword evidence="2" id="KW-0067">ATP-binding</keyword>
<evidence type="ECO:0000313" key="5">
    <source>
        <dbReference type="Proteomes" id="UP000215335"/>
    </source>
</evidence>
<evidence type="ECO:0000259" key="3">
    <source>
        <dbReference type="Pfam" id="PF16575"/>
    </source>
</evidence>
<dbReference type="GO" id="GO:0005634">
    <property type="term" value="C:nucleus"/>
    <property type="evidence" value="ECO:0007669"/>
    <property type="project" value="TreeGrafter"/>
</dbReference>
<keyword evidence="5" id="KW-1185">Reference proteome</keyword>
<dbReference type="Proteomes" id="UP000215335">
    <property type="component" value="Unassembled WGS sequence"/>
</dbReference>
<dbReference type="PANTHER" id="PTHR12755">
    <property type="entry name" value="CLEAVAGE/POLYADENYLATION FACTOR IA SUBUNIT CLP1P"/>
    <property type="match status" value="1"/>
</dbReference>
<proteinExistence type="predicted"/>
<dbReference type="AlphaFoldDB" id="A0A232ETW2"/>
<gene>
    <name evidence="4" type="ORF">TSAR_006164</name>
</gene>
<dbReference type="STRING" id="543379.A0A232ETW2"/>
<dbReference type="GO" id="GO:0006388">
    <property type="term" value="P:tRNA splicing, via endonucleolytic cleavage and ligation"/>
    <property type="evidence" value="ECO:0007669"/>
    <property type="project" value="TreeGrafter"/>
</dbReference>
<keyword evidence="1" id="KW-0547">Nucleotide-binding</keyword>
<protein>
    <recommendedName>
        <fullName evidence="3">Clp1 P-loop domain-containing protein</fullName>
    </recommendedName>
</protein>
<dbReference type="PANTHER" id="PTHR12755:SF6">
    <property type="entry name" value="POLYRIBONUCLEOTIDE 5'-HYDROXYL-KINASE CLP1"/>
    <property type="match status" value="1"/>
</dbReference>
<dbReference type="InterPro" id="IPR027417">
    <property type="entry name" value="P-loop_NTPase"/>
</dbReference>
<dbReference type="EMBL" id="NNAY01002210">
    <property type="protein sequence ID" value="OXU21793.1"/>
    <property type="molecule type" value="Genomic_DNA"/>
</dbReference>
<dbReference type="SUPFAM" id="SSF52540">
    <property type="entry name" value="P-loop containing nucleoside triphosphate hydrolases"/>
    <property type="match status" value="2"/>
</dbReference>
<evidence type="ECO:0000256" key="1">
    <source>
        <dbReference type="ARBA" id="ARBA00022741"/>
    </source>
</evidence>